<sequence length="40" mass="4354">VTPGMAQFLQRLRTRVKVGVVGGSDLKKIKEQLGEDGKTI</sequence>
<dbReference type="AlphaFoldDB" id="Q4RAC2"/>
<comment type="subunit">
    <text evidence="1">Homodimer.</text>
</comment>
<comment type="caution">
    <text evidence="2">The sequence shown here is derived from an EMBL/GenBank/DDBJ whole genome shotgun (WGS) entry which is preliminary data.</text>
</comment>
<comment type="catalytic activity">
    <reaction evidence="1">
        <text>alpha-D-mannose 1-phosphate = D-mannose 6-phosphate</text>
        <dbReference type="Rhea" id="RHEA:11140"/>
        <dbReference type="ChEBI" id="CHEBI:58409"/>
        <dbReference type="ChEBI" id="CHEBI:58735"/>
        <dbReference type="EC" id="5.4.2.8"/>
    </reaction>
</comment>
<reference evidence="2" key="2">
    <citation type="submission" date="2004-02" db="EMBL/GenBank/DDBJ databases">
        <authorList>
            <consortium name="Genoscope"/>
            <consortium name="Whitehead Institute Centre for Genome Research"/>
        </authorList>
    </citation>
    <scope>NUCLEOTIDE SEQUENCE</scope>
</reference>
<dbReference type="EC" id="5.4.2.8" evidence="1"/>
<dbReference type="Gene3D" id="3.40.50.1000">
    <property type="entry name" value="HAD superfamily/HAD-like"/>
    <property type="match status" value="1"/>
</dbReference>
<dbReference type="GO" id="GO:0009298">
    <property type="term" value="P:GDP-mannose biosynthetic process"/>
    <property type="evidence" value="ECO:0007669"/>
    <property type="project" value="InterPro"/>
</dbReference>
<accession>Q4RAC2</accession>
<reference evidence="2" key="1">
    <citation type="journal article" date="2004" name="Nature">
        <title>Genome duplication in the teleost fish Tetraodon nigroviridis reveals the early vertebrate proto-karyotype.</title>
        <authorList>
            <person name="Jaillon O."/>
            <person name="Aury J.-M."/>
            <person name="Brunet F."/>
            <person name="Petit J.-L."/>
            <person name="Stange-Thomann N."/>
            <person name="Mauceli E."/>
            <person name="Bouneau L."/>
            <person name="Fischer C."/>
            <person name="Ozouf-Costaz C."/>
            <person name="Bernot A."/>
            <person name="Nicaud S."/>
            <person name="Jaffe D."/>
            <person name="Fisher S."/>
            <person name="Lutfalla G."/>
            <person name="Dossat C."/>
            <person name="Segurens B."/>
            <person name="Dasilva C."/>
            <person name="Salanoubat M."/>
            <person name="Levy M."/>
            <person name="Boudet N."/>
            <person name="Castellano S."/>
            <person name="Anthouard V."/>
            <person name="Jubin C."/>
            <person name="Castelli V."/>
            <person name="Katinka M."/>
            <person name="Vacherie B."/>
            <person name="Biemont C."/>
            <person name="Skalli Z."/>
            <person name="Cattolico L."/>
            <person name="Poulain J."/>
            <person name="De Berardinis V."/>
            <person name="Cruaud C."/>
            <person name="Duprat S."/>
            <person name="Brottier P."/>
            <person name="Coutanceau J.-P."/>
            <person name="Gouzy J."/>
            <person name="Parra G."/>
            <person name="Lardier G."/>
            <person name="Chapple C."/>
            <person name="McKernan K.J."/>
            <person name="McEwan P."/>
            <person name="Bosak S."/>
            <person name="Kellis M."/>
            <person name="Volff J.-N."/>
            <person name="Guigo R."/>
            <person name="Zody M.C."/>
            <person name="Mesirov J."/>
            <person name="Lindblad-Toh K."/>
            <person name="Birren B."/>
            <person name="Nusbaum C."/>
            <person name="Kahn D."/>
            <person name="Robinson-Rechavi M."/>
            <person name="Laudet V."/>
            <person name="Schachter V."/>
            <person name="Quetier F."/>
            <person name="Saurin W."/>
            <person name="Scarpelli C."/>
            <person name="Wincker P."/>
            <person name="Lander E.S."/>
            <person name="Weissenbach J."/>
            <person name="Roest Crollius H."/>
        </authorList>
    </citation>
    <scope>NUCLEOTIDE SEQUENCE [LARGE SCALE GENOMIC DNA]</scope>
</reference>
<feature type="non-terminal residue" evidence="2">
    <location>
        <position position="1"/>
    </location>
</feature>
<name>Q4RAC2_TETNG</name>
<comment type="subcellular location">
    <subcellularLocation>
        <location evidence="1">Cytoplasm</location>
    </subcellularLocation>
</comment>
<keyword evidence="1" id="KW-0963">Cytoplasm</keyword>
<dbReference type="PANTHER" id="PTHR10466">
    <property type="entry name" value="PHOSPHOMANNOMUTASE"/>
    <property type="match status" value="1"/>
</dbReference>
<dbReference type="InterPro" id="IPR005002">
    <property type="entry name" value="PMM"/>
</dbReference>
<protein>
    <recommendedName>
        <fullName evidence="1">Phosphomannomutase</fullName>
        <ecNumber evidence="1">5.4.2.8</ecNumber>
    </recommendedName>
</protein>
<dbReference type="GO" id="GO:0005829">
    <property type="term" value="C:cytosol"/>
    <property type="evidence" value="ECO:0007669"/>
    <property type="project" value="TreeGrafter"/>
</dbReference>
<dbReference type="PANTHER" id="PTHR10466:SF2">
    <property type="entry name" value="PHOSPHOMANNOMUTASE 2"/>
    <property type="match status" value="1"/>
</dbReference>
<dbReference type="GO" id="GO:0004615">
    <property type="term" value="F:phosphomannomutase activity"/>
    <property type="evidence" value="ECO:0007669"/>
    <property type="project" value="UniProtKB-EC"/>
</dbReference>
<keyword evidence="1" id="KW-0413">Isomerase</keyword>
<comment type="pathway">
    <text evidence="1">Nucleotide-sugar biosynthesis; GDP-alpha-D-mannose biosynthesis; alpha-D-mannose 1-phosphate from D-fructose 6-phosphate: step 2/2.</text>
</comment>
<comment type="function">
    <text evidence="1">Involved in the synthesis of the GDP-mannose and dolichol-phosphate-mannose required for a number of critical mannosyl transfer reactions.</text>
</comment>
<organism evidence="2">
    <name type="scientific">Tetraodon nigroviridis</name>
    <name type="common">Spotted green pufferfish</name>
    <name type="synonym">Chelonodon nigroviridis</name>
    <dbReference type="NCBI Taxonomy" id="99883"/>
    <lineage>
        <taxon>Eukaryota</taxon>
        <taxon>Metazoa</taxon>
        <taxon>Chordata</taxon>
        <taxon>Craniata</taxon>
        <taxon>Vertebrata</taxon>
        <taxon>Euteleostomi</taxon>
        <taxon>Actinopterygii</taxon>
        <taxon>Neopterygii</taxon>
        <taxon>Teleostei</taxon>
        <taxon>Neoteleostei</taxon>
        <taxon>Acanthomorphata</taxon>
        <taxon>Eupercaria</taxon>
        <taxon>Tetraodontiformes</taxon>
        <taxon>Tetradontoidea</taxon>
        <taxon>Tetraodontidae</taxon>
        <taxon>Tetraodon</taxon>
    </lineage>
</organism>
<gene>
    <name evidence="2" type="ORF">GSTENG00037314001</name>
</gene>
<dbReference type="KEGG" id="tng:GSTEN00037314G001"/>
<feature type="non-terminal residue" evidence="2">
    <location>
        <position position="40"/>
    </location>
</feature>
<evidence type="ECO:0000313" key="2">
    <source>
        <dbReference type="EMBL" id="CAG14661.1"/>
    </source>
</evidence>
<dbReference type="OrthoDB" id="10264771at2759"/>
<proteinExistence type="inferred from homology"/>
<dbReference type="Pfam" id="PF03332">
    <property type="entry name" value="PMM"/>
    <property type="match status" value="1"/>
</dbReference>
<dbReference type="GO" id="GO:0006487">
    <property type="term" value="P:protein N-linked glycosylation"/>
    <property type="evidence" value="ECO:0007669"/>
    <property type="project" value="TreeGrafter"/>
</dbReference>
<dbReference type="EMBL" id="CAAE01024044">
    <property type="protein sequence ID" value="CAG14661.1"/>
    <property type="molecule type" value="Genomic_DNA"/>
</dbReference>
<comment type="similarity">
    <text evidence="1">Belongs to the eukaryotic PMM family.</text>
</comment>
<evidence type="ECO:0000256" key="1">
    <source>
        <dbReference type="RuleBase" id="RU361118"/>
    </source>
</evidence>
<dbReference type="GO" id="GO:0006013">
    <property type="term" value="P:mannose metabolic process"/>
    <property type="evidence" value="ECO:0007669"/>
    <property type="project" value="TreeGrafter"/>
</dbReference>
<dbReference type="InterPro" id="IPR023214">
    <property type="entry name" value="HAD_sf"/>
</dbReference>